<keyword evidence="6 17" id="KW-0396">Initiation factor</keyword>
<dbReference type="InterPro" id="IPR003890">
    <property type="entry name" value="MIF4G-like_typ-3"/>
</dbReference>
<feature type="compositionally biased region" description="Basic and acidic residues" evidence="14">
    <location>
        <begin position="1393"/>
        <end position="1403"/>
    </location>
</feature>
<dbReference type="GO" id="GO:0034515">
    <property type="term" value="C:proteasome storage granule"/>
    <property type="evidence" value="ECO:0007669"/>
    <property type="project" value="TreeGrafter"/>
</dbReference>
<protein>
    <recommendedName>
        <fullName evidence="5">26S proteasome non-ATPase regulatory subunit 2</fullName>
    </recommendedName>
</protein>
<dbReference type="InterPro" id="IPR040892">
    <property type="entry name" value="RPN1_N"/>
</dbReference>
<comment type="similarity">
    <text evidence="3">Belongs to the proteasome subunit S2 family.</text>
</comment>
<feature type="region of interest" description="Disordered" evidence="14">
    <location>
        <begin position="1445"/>
        <end position="1514"/>
    </location>
</feature>
<comment type="similarity">
    <text evidence="4">Belongs to the eukaryotic initiation factor 4G family.</text>
</comment>
<comment type="function">
    <text evidence="2">Binds to the intracellular domain of tumor necrosis factor type 1 receptor. The binding domain of TRAP1 and TRAP2 resides outside the death domain of TNFR1.</text>
</comment>
<evidence type="ECO:0000256" key="13">
    <source>
        <dbReference type="ARBA" id="ARBA00046857"/>
    </source>
</evidence>
<comment type="caution">
    <text evidence="17">The sequence shown here is derived from an EMBL/GenBank/DDBJ whole genome shotgun (WGS) entry which is preliminary data.</text>
</comment>
<dbReference type="FunFam" id="1.25.10.10:FF:000026">
    <property type="entry name" value="26S proteasome non-ATPase regulatory subunit 2"/>
    <property type="match status" value="1"/>
</dbReference>
<proteinExistence type="inferred from homology"/>
<dbReference type="Gene3D" id="1.25.10.10">
    <property type="entry name" value="Leucine-rich Repeat Variant"/>
    <property type="match status" value="1"/>
</dbReference>
<evidence type="ECO:0000259" key="15">
    <source>
        <dbReference type="PROSITE" id="PS51363"/>
    </source>
</evidence>
<dbReference type="SUPFAM" id="SSF48371">
    <property type="entry name" value="ARM repeat"/>
    <property type="match status" value="4"/>
</dbReference>
<evidence type="ECO:0000256" key="6">
    <source>
        <dbReference type="ARBA" id="ARBA00022540"/>
    </source>
</evidence>
<dbReference type="GO" id="GO:0043161">
    <property type="term" value="P:proteasome-mediated ubiquitin-dependent protein catabolic process"/>
    <property type="evidence" value="ECO:0007669"/>
    <property type="project" value="TreeGrafter"/>
</dbReference>
<keyword evidence="7" id="KW-0597">Phosphoprotein</keyword>
<comment type="subunit">
    <text evidence="13">Component of the 19S proteasome regulatory particle complex. The 26S proteasome consists of a 20S core particle (CP) and two 19S regulatory subunits (RP). The regulatory particle is made of a lid composed of 9 subunits, a base containing 6 ATPases and few additional components including PSMD2. Interacts with RPGRIP1L. Interacts with CRY1 in a KDM8-dependent manner. Interacts (via C-terminus) with phosphatase UBLCP1 (via ubiquitin-like domain); the interaction recruits UBLCP1 to the 19S regulatory particle where it dephosphorylates 19S subunit PSMC2/RPT1 which impairs PSMC2 ATPase activity and disrupts 26S proteasome assembly.</text>
</comment>
<dbReference type="Pfam" id="PF02020">
    <property type="entry name" value="W2"/>
    <property type="match status" value="1"/>
</dbReference>
<dbReference type="SMART" id="SM00544">
    <property type="entry name" value="MA3"/>
    <property type="match status" value="1"/>
</dbReference>
<dbReference type="InterPro" id="IPR002015">
    <property type="entry name" value="Proteasome/cyclosome_rpt"/>
</dbReference>
<evidence type="ECO:0000256" key="3">
    <source>
        <dbReference type="ARBA" id="ARBA00005460"/>
    </source>
</evidence>
<evidence type="ECO:0000313" key="18">
    <source>
        <dbReference type="Proteomes" id="UP000664940"/>
    </source>
</evidence>
<feature type="region of interest" description="Disordered" evidence="14">
    <location>
        <begin position="1"/>
        <end position="52"/>
    </location>
</feature>
<dbReference type="GO" id="GO:0008540">
    <property type="term" value="C:proteasome regulatory particle, base subcomplex"/>
    <property type="evidence" value="ECO:0007669"/>
    <property type="project" value="TreeGrafter"/>
</dbReference>
<evidence type="ECO:0000256" key="1">
    <source>
        <dbReference type="ARBA" id="ARBA00002362"/>
    </source>
</evidence>
<evidence type="ECO:0000256" key="5">
    <source>
        <dbReference type="ARBA" id="ARBA00014928"/>
    </source>
</evidence>
<organism evidence="17 18">
    <name type="scientific">Phyllostomus discolor</name>
    <name type="common">pale spear-nosed bat</name>
    <dbReference type="NCBI Taxonomy" id="89673"/>
    <lineage>
        <taxon>Eukaryota</taxon>
        <taxon>Metazoa</taxon>
        <taxon>Chordata</taxon>
        <taxon>Craniata</taxon>
        <taxon>Vertebrata</taxon>
        <taxon>Euteleostomi</taxon>
        <taxon>Mammalia</taxon>
        <taxon>Eutheria</taxon>
        <taxon>Laurasiatheria</taxon>
        <taxon>Chiroptera</taxon>
        <taxon>Yangochiroptera</taxon>
        <taxon>Phyllostomidae</taxon>
        <taxon>Phyllostominae</taxon>
        <taxon>Phyllostomus</taxon>
    </lineage>
</organism>
<keyword evidence="9" id="KW-0810">Translation regulation</keyword>
<evidence type="ECO:0000256" key="7">
    <source>
        <dbReference type="ARBA" id="ARBA00022553"/>
    </source>
</evidence>
<feature type="compositionally biased region" description="Pro residues" evidence="14">
    <location>
        <begin position="1060"/>
        <end position="1071"/>
    </location>
</feature>
<feature type="compositionally biased region" description="Polar residues" evidence="14">
    <location>
        <begin position="10"/>
        <end position="19"/>
    </location>
</feature>
<feature type="region of interest" description="Disordered" evidence="14">
    <location>
        <begin position="998"/>
        <end position="1084"/>
    </location>
</feature>
<evidence type="ECO:0000256" key="10">
    <source>
        <dbReference type="ARBA" id="ARBA00022884"/>
    </source>
</evidence>
<dbReference type="Gene3D" id="1.25.40.180">
    <property type="match status" value="3"/>
</dbReference>
<feature type="compositionally biased region" description="Basic and acidic residues" evidence="14">
    <location>
        <begin position="1320"/>
        <end position="1336"/>
    </location>
</feature>
<dbReference type="Pfam" id="PF01851">
    <property type="entry name" value="PC_rep"/>
    <property type="match status" value="2"/>
</dbReference>
<feature type="compositionally biased region" description="Basic and acidic residues" evidence="14">
    <location>
        <begin position="1375"/>
        <end position="1384"/>
    </location>
</feature>
<evidence type="ECO:0000256" key="8">
    <source>
        <dbReference type="ARBA" id="ARBA00022737"/>
    </source>
</evidence>
<feature type="region of interest" description="Disordered" evidence="14">
    <location>
        <begin position="1531"/>
        <end position="1556"/>
    </location>
</feature>
<dbReference type="Pfam" id="PF02847">
    <property type="entry name" value="MA3"/>
    <property type="match status" value="1"/>
</dbReference>
<evidence type="ECO:0000256" key="12">
    <source>
        <dbReference type="ARBA" id="ARBA00022942"/>
    </source>
</evidence>
<dbReference type="InterPro" id="IPR003891">
    <property type="entry name" value="Initiation_fac_eIF4g_MI"/>
</dbReference>
<feature type="region of interest" description="Disordered" evidence="14">
    <location>
        <begin position="1180"/>
        <end position="1403"/>
    </location>
</feature>
<gene>
    <name evidence="17" type="ORF">HJG60_004362</name>
</gene>
<dbReference type="GO" id="GO:0006417">
    <property type="term" value="P:regulation of translation"/>
    <property type="evidence" value="ECO:0007669"/>
    <property type="project" value="UniProtKB-KW"/>
</dbReference>
<feature type="domain" description="MI" evidence="16">
    <location>
        <begin position="2040"/>
        <end position="2162"/>
    </location>
</feature>
<feature type="compositionally biased region" description="Basic and acidic residues" evidence="14">
    <location>
        <begin position="24"/>
        <end position="52"/>
    </location>
</feature>
<feature type="compositionally biased region" description="Basic and acidic residues" evidence="14">
    <location>
        <begin position="623"/>
        <end position="643"/>
    </location>
</feature>
<evidence type="ECO:0000256" key="11">
    <source>
        <dbReference type="ARBA" id="ARBA00022917"/>
    </source>
</evidence>
<feature type="domain" description="W2" evidence="15">
    <location>
        <begin position="2229"/>
        <end position="2398"/>
    </location>
</feature>
<dbReference type="InterPro" id="IPR003307">
    <property type="entry name" value="W2_domain"/>
</dbReference>
<feature type="region of interest" description="Disordered" evidence="14">
    <location>
        <begin position="623"/>
        <end position="645"/>
    </location>
</feature>
<accession>A0A834EII7</accession>
<sequence>MEEGSRDKASLQTQQSPSTAPGGAEDKAGGKDRRDAGDKDKEQELSEEDKQLQDELEMLVERLGEKDTSLYRPALEELRRQIRSSTTSMTSVPKPLKFLRPHYGKLKEIYEKMAPGENKRFAADIISVLAMTMSGERECLKYRLVGSQEELASWGHEYVRHLAGEVAKEWQELDDAEKTQREPLLTLVKEIVPYNMAHNAEHEACDLLMEIEQVDMLEKDIDENAYAKVCLYLTSCVNYVPEPENSALLRCALGVFRKFSRFPEALRLALMLNDMELVEDIFTSCKDVVVQKQMAFMLGRHGVFLELSEDVEEYEDLTEIMSNVQLNSNFLALARELDIMEPKVPDDIYKTHLENNRFGGSGSQVDSARMNLASSFVNGFVNAAFGQDKLLTDDGNKWLYKNKDHGMLSAAASLGMILLWDVDGGLTQIDKYLYSSEDYIKSGALLACGIVNSGVRNECDPALALLSDYVLHNSNTMRLGSIFGLGLAYAGSNREDVLTLLLPVMGDSKSSMEVAGVTALACGMIAVGSCNGDVTSTILQTIMEKSETELKDTYARWLPLGLGLNHLGKGEAIEAILAALEVVSEPFRSFANTLVDVCAYAGSGNVLKVQQLLHICSEHFDSKEKEEDKDKKEKKDKDKKEAPADMGAHQGVAVLGIALIAMGEEIGAEMALRTFGHLLRYGEPTLRRAVPLALALISVSNPRLNILDTLSKFSHDADPEVSYNSIFAMGMVGSGTNNARLAAMLRQLAQYHAKDPNNLFMVRLAQGLTHLGKGTLTLCPYHSDRQLMSQVAVAGLLTVLVSFLDVRNIILGKSHYVLYGLVAAMQPRMLVTFDEELRPLPVSVRVGQHFYPSRAQPPSSAASRVQSAAPARPGPAAHVYPAGSQVMMIPSQISYSASQGAYYIPGQGRSPYVVPTQQYPVQPGAPSFYPGASPTEFGTYAGTYYPAQGVQQFPTGVAPTPVLMNQPPQMAPKRERKTIRIRDPNQGGKDITEEIMSGARTASTPTPPQTGVGLEPQANGETPQVAVVVRPDDRSQGAIIGARPGLPGTEHSPSESQPSSPSPTPSPPPILEPGSEPNLAVLSIPGDTMTTGMIEMSVEESTPMPCETGEPYCISSEPTPLAEPILEVEVTLSKPIPESEFSSSPLQVSIPLASPKVEILPEPNGTVPPEDLEPELELNPELAPLPPVCPSDSPTPIAPTAQPEELLNGAPSPPAVDLSPVSEPKEQTEEVTAPVAPPVVLSAAPAEDFPVTSPALEEEMEEEEEEEEEGEAGEAEGDKGEEELLPPESIPVSAHLSQNLEAATATPVAVSVPKRRRKIKELNKKEAVGDLLDAFKEANPGVPEGENQSPVGNNPGPEPEGSSVPSRSEEADETWDSKEDKIHNAENIQPGEQKYEYKSDQWKPLNLEEKKRYDREFLLGFQFIFASMQKPEGLPHISDVVLDKANKTPFRPPDPPRHQGINCGPDFTPSFANLGRPTLSNRGPPRGGPGGELPRGPAGLGPRRSQQGPRKEPRKIIATVLMTEDIKLNKAEKAWKPSSKRTEKDRGEEDADGSKTQDLFRRVRAILNKLTPQMFQQLMKQVTQLAIDTEERLKGVIDLIFEKAISEPNFSVAYANMCRCLMALKVPTTEKPTVTVNFRKLLLNRCQKEFEKDKDDDEVFEKKQKEMDEAATAEERGRLKEELEEARDIARRRSLGNIKFIGELFKLKMLTEAIMHDCVVKLLKNHDEESLECLCRLLTTIGKDLDFEKAKPRMDQYFNQMEKIIKEKKTSSRIRFMLQDVLDLRRSNWVPRRGDQGPKTIDQIHKEAEMEEHREHIKVQQLMAKGSDKRRGGPPGPPISRGLPLVDDGGWNTVPISKGSRPIDTSRLTKITKPGSIDSNNQLFAPGGRLSWGKGSSGGSGTKPSDAASEAVRPATSTLNRFSALQQAAPTESTENRRVAQRSSLSRERGEKAGDRGDRLERSERGGDRGDRLDRSRTPATKRSFSKEVEERSRERPSQPEGLRKAASLSEDRDRGRDAVKREATLPPMSPPKAALSEEELEKKSKAIIEEYLHLNDMKEAVQCVQELASPSLLFIFVRHGVESTLERSAIAREHMGQLLHRLLSAGHLSTAQYYQGLYEILELAEDMEIDIPHVWLYLAELVTPILQDGGVPMGELFREITKPLRPLGKAASLLLEILRLLCKSMGPKKVGALWQEAGLSWKEFLPEDQDVGAFVTEQKVEYTLIEESEGPGQRLLSPEELSRQLEKLLKEGSSNQQVFDWIEANLSEQQVASNTLVRALMKSVCYSAIIFETPLRVDVEVLKARAKLLQKYLCDEQKELQALYALQALVVTLEQPPHLLGMFFDALYDEDVVKEDAFYSWESSKDPTEQQGKGVALKSVTGFFKWLRQEEEESDHN</sequence>
<comment type="function">
    <text evidence="1">Component of the 26S proteasome, a multiprotein complex involved in the ATP-dependent degradation of ubiquitinated proteins. This complex plays a key role in the maintenance of protein homeostasis by removing misfolded or damaged proteins, which could impair cellular functions, and by removing proteins whose functions are no longer required. Therefore, the proteasome participates in numerous cellular processes, including cell cycle progression, apoptosis, or DNA damage repair.</text>
</comment>
<feature type="compositionally biased region" description="Basic and acidic residues" evidence="14">
    <location>
        <begin position="1945"/>
        <end position="1977"/>
    </location>
</feature>
<dbReference type="Proteomes" id="UP000664940">
    <property type="component" value="Unassembled WGS sequence"/>
</dbReference>
<dbReference type="EMBL" id="JABVXQ010000003">
    <property type="protein sequence ID" value="KAF6118466.1"/>
    <property type="molecule type" value="Genomic_DNA"/>
</dbReference>
<evidence type="ECO:0000256" key="2">
    <source>
        <dbReference type="ARBA" id="ARBA00004031"/>
    </source>
</evidence>
<dbReference type="PANTHER" id="PTHR10943:SF1">
    <property type="entry name" value="26S PROTEASOME NON-ATPASE REGULATORY SUBUNIT 2"/>
    <property type="match status" value="1"/>
</dbReference>
<keyword evidence="12" id="KW-0647">Proteasome</keyword>
<keyword evidence="8" id="KW-0677">Repeat</keyword>
<evidence type="ECO:0000256" key="14">
    <source>
        <dbReference type="SAM" id="MobiDB-lite"/>
    </source>
</evidence>
<feature type="compositionally biased region" description="Low complexity" evidence="14">
    <location>
        <begin position="1231"/>
        <end position="1246"/>
    </location>
</feature>
<dbReference type="InterPro" id="IPR011989">
    <property type="entry name" value="ARM-like"/>
</dbReference>
<dbReference type="InterPro" id="IPR016024">
    <property type="entry name" value="ARM-type_fold"/>
</dbReference>
<evidence type="ECO:0000313" key="17">
    <source>
        <dbReference type="EMBL" id="KAF6118466.1"/>
    </source>
</evidence>
<feature type="compositionally biased region" description="Acidic residues" evidence="14">
    <location>
        <begin position="1256"/>
        <end position="1285"/>
    </location>
</feature>
<dbReference type="FunFam" id="1.25.40.180:FF:000001">
    <property type="entry name" value="Eukaryotic translation initiation factor 4 gamma, 3, putative"/>
    <property type="match status" value="1"/>
</dbReference>
<dbReference type="GO" id="GO:0003723">
    <property type="term" value="F:RNA binding"/>
    <property type="evidence" value="ECO:0007669"/>
    <property type="project" value="UniProtKB-KW"/>
</dbReference>
<dbReference type="FunFam" id="1.25.40.180:FF:000002">
    <property type="entry name" value="Eukaryotic translation initiation factor 4 gamma, 3, putative"/>
    <property type="match status" value="1"/>
</dbReference>
<dbReference type="PROSITE" id="PS51363">
    <property type="entry name" value="W2"/>
    <property type="match status" value="1"/>
</dbReference>
<feature type="compositionally biased region" description="Low complexity" evidence="14">
    <location>
        <begin position="1352"/>
        <end position="1366"/>
    </location>
</feature>
<feature type="compositionally biased region" description="Polar residues" evidence="14">
    <location>
        <begin position="1915"/>
        <end position="1933"/>
    </location>
</feature>
<dbReference type="SMART" id="SM00543">
    <property type="entry name" value="MIF4G"/>
    <property type="match status" value="1"/>
</dbReference>
<evidence type="ECO:0000256" key="9">
    <source>
        <dbReference type="ARBA" id="ARBA00022845"/>
    </source>
</evidence>
<dbReference type="GO" id="GO:0005634">
    <property type="term" value="C:nucleus"/>
    <property type="evidence" value="ECO:0007669"/>
    <property type="project" value="TreeGrafter"/>
</dbReference>
<evidence type="ECO:0000259" key="16">
    <source>
        <dbReference type="PROSITE" id="PS51366"/>
    </source>
</evidence>
<dbReference type="CDD" id="cd11559">
    <property type="entry name" value="W2_eIF4G1_like"/>
    <property type="match status" value="1"/>
</dbReference>
<dbReference type="Pfam" id="PF17781">
    <property type="entry name" value="RPN1_RPN2_N"/>
    <property type="match status" value="1"/>
</dbReference>
<feature type="compositionally biased region" description="Basic and acidic residues" evidence="14">
    <location>
        <begin position="1985"/>
        <end position="2024"/>
    </location>
</feature>
<dbReference type="SMART" id="SM00515">
    <property type="entry name" value="eIF5C"/>
    <property type="match status" value="1"/>
</dbReference>
<name>A0A834EII7_9CHIR</name>
<dbReference type="GO" id="GO:0003743">
    <property type="term" value="F:translation initiation factor activity"/>
    <property type="evidence" value="ECO:0007669"/>
    <property type="project" value="UniProtKB-KW"/>
</dbReference>
<dbReference type="Pfam" id="PF02854">
    <property type="entry name" value="MIF4G"/>
    <property type="match status" value="1"/>
</dbReference>
<keyword evidence="11" id="KW-0648">Protein biosynthesis</keyword>
<feature type="region of interest" description="Disordered" evidence="14">
    <location>
        <begin position="1823"/>
        <end position="2039"/>
    </location>
</feature>
<dbReference type="PROSITE" id="PS51366">
    <property type="entry name" value="MI"/>
    <property type="match status" value="1"/>
</dbReference>
<feature type="compositionally biased region" description="Low complexity" evidence="14">
    <location>
        <begin position="1050"/>
        <end position="1059"/>
    </location>
</feature>
<evidence type="ECO:0000256" key="4">
    <source>
        <dbReference type="ARBA" id="ARBA00005775"/>
    </source>
</evidence>
<keyword evidence="10" id="KW-0694">RNA-binding</keyword>
<dbReference type="FunFam" id="1.25.40.180:FF:000003">
    <property type="entry name" value="Putative eukaryotic translation initiation factor 4 gamma 1"/>
    <property type="match status" value="1"/>
</dbReference>
<feature type="compositionally biased region" description="Low complexity" evidence="14">
    <location>
        <begin position="1302"/>
        <end position="1312"/>
    </location>
</feature>
<reference evidence="17 18" key="1">
    <citation type="journal article" date="2020" name="Nature">
        <title>Six reference-quality genomes reveal evolution of bat adaptations.</title>
        <authorList>
            <person name="Jebb D."/>
            <person name="Huang Z."/>
            <person name="Pippel M."/>
            <person name="Hughes G.M."/>
            <person name="Lavrichenko K."/>
            <person name="Devanna P."/>
            <person name="Winkler S."/>
            <person name="Jermiin L.S."/>
            <person name="Skirmuntt E.C."/>
            <person name="Katzourakis A."/>
            <person name="Burkitt-Gray L."/>
            <person name="Ray D.A."/>
            <person name="Sullivan K.A.M."/>
            <person name="Roscito J.G."/>
            <person name="Kirilenko B.M."/>
            <person name="Davalos L.M."/>
            <person name="Corthals A.P."/>
            <person name="Power M.L."/>
            <person name="Jones G."/>
            <person name="Ransome R.D."/>
            <person name="Dechmann D.K.N."/>
            <person name="Locatelli A.G."/>
            <person name="Puechmaille S.J."/>
            <person name="Fedrigo O."/>
            <person name="Jarvis E.D."/>
            <person name="Hiller M."/>
            <person name="Vernes S.C."/>
            <person name="Myers E.W."/>
            <person name="Teeling E.C."/>
        </authorList>
    </citation>
    <scope>NUCLEOTIDE SEQUENCE [LARGE SCALE GENOMIC DNA]</scope>
    <source>
        <strain evidence="17">Bat1K_MPI-CBG_1</strain>
    </source>
</reference>
<dbReference type="PANTHER" id="PTHR10943">
    <property type="entry name" value="26S PROTEASOME NON-ATPASE REGULATORY SUBUNIT"/>
    <property type="match status" value="1"/>
</dbReference>
<feature type="compositionally biased region" description="Low complexity" evidence="14">
    <location>
        <begin position="1494"/>
        <end position="1504"/>
    </location>
</feature>